<feature type="compositionally biased region" description="Basic and acidic residues" evidence="1">
    <location>
        <begin position="86"/>
        <end position="97"/>
    </location>
</feature>
<proteinExistence type="predicted"/>
<protein>
    <submittedName>
        <fullName evidence="2">Uncharacterized protein</fullName>
    </submittedName>
</protein>
<sequence>MKSTCIGYLGYFSKSNEVQKGILQHLQPRIHSISASKKKELLSHGTSKNNPVPVSKIADSGLSNKNGDYDDTVPNLSTKARRKKSLEHGKNKSRVEPPTKMCKCSASEAI</sequence>
<evidence type="ECO:0000313" key="3">
    <source>
        <dbReference type="Proteomes" id="UP001630127"/>
    </source>
</evidence>
<name>A0ABD2Z7P3_9GENT</name>
<comment type="caution">
    <text evidence="2">The sequence shown here is derived from an EMBL/GenBank/DDBJ whole genome shotgun (WGS) entry which is preliminary data.</text>
</comment>
<accession>A0ABD2Z7P3</accession>
<dbReference type="EMBL" id="JBJUIK010000011">
    <property type="protein sequence ID" value="KAL3513753.1"/>
    <property type="molecule type" value="Genomic_DNA"/>
</dbReference>
<reference evidence="2 3" key="1">
    <citation type="submission" date="2024-11" db="EMBL/GenBank/DDBJ databases">
        <title>A near-complete genome assembly of Cinchona calisaya.</title>
        <authorList>
            <person name="Lian D.C."/>
            <person name="Zhao X.W."/>
            <person name="Wei L."/>
        </authorList>
    </citation>
    <scope>NUCLEOTIDE SEQUENCE [LARGE SCALE GENOMIC DNA]</scope>
    <source>
        <tissue evidence="2">Nenye</tissue>
    </source>
</reference>
<organism evidence="2 3">
    <name type="scientific">Cinchona calisaya</name>
    <dbReference type="NCBI Taxonomy" id="153742"/>
    <lineage>
        <taxon>Eukaryota</taxon>
        <taxon>Viridiplantae</taxon>
        <taxon>Streptophyta</taxon>
        <taxon>Embryophyta</taxon>
        <taxon>Tracheophyta</taxon>
        <taxon>Spermatophyta</taxon>
        <taxon>Magnoliopsida</taxon>
        <taxon>eudicotyledons</taxon>
        <taxon>Gunneridae</taxon>
        <taxon>Pentapetalae</taxon>
        <taxon>asterids</taxon>
        <taxon>lamiids</taxon>
        <taxon>Gentianales</taxon>
        <taxon>Rubiaceae</taxon>
        <taxon>Cinchonoideae</taxon>
        <taxon>Cinchoneae</taxon>
        <taxon>Cinchona</taxon>
    </lineage>
</organism>
<evidence type="ECO:0000313" key="2">
    <source>
        <dbReference type="EMBL" id="KAL3513753.1"/>
    </source>
</evidence>
<evidence type="ECO:0000256" key="1">
    <source>
        <dbReference type="SAM" id="MobiDB-lite"/>
    </source>
</evidence>
<gene>
    <name evidence="2" type="ORF">ACH5RR_026470</name>
</gene>
<dbReference type="AlphaFoldDB" id="A0ABD2Z7P3"/>
<keyword evidence="3" id="KW-1185">Reference proteome</keyword>
<feature type="region of interest" description="Disordered" evidence="1">
    <location>
        <begin position="38"/>
        <end position="110"/>
    </location>
</feature>
<dbReference type="Proteomes" id="UP001630127">
    <property type="component" value="Unassembled WGS sequence"/>
</dbReference>